<keyword evidence="1" id="KW-0732">Signal</keyword>
<name>A0A2W7IAL1_9PROT</name>
<feature type="region of interest" description="Disordered" evidence="3">
    <location>
        <begin position="338"/>
        <end position="368"/>
    </location>
</feature>
<proteinExistence type="predicted"/>
<protein>
    <submittedName>
        <fullName evidence="4">Poly(Hydroxyalkanoate) depolymerase family esterase</fullName>
    </submittedName>
</protein>
<dbReference type="InterPro" id="IPR010126">
    <property type="entry name" value="Esterase_phb"/>
</dbReference>
<dbReference type="NCBIfam" id="TIGR01840">
    <property type="entry name" value="esterase_phb"/>
    <property type="match status" value="1"/>
</dbReference>
<organism evidence="4 5">
    <name type="scientific">Humitalea rosea</name>
    <dbReference type="NCBI Taxonomy" id="990373"/>
    <lineage>
        <taxon>Bacteria</taxon>
        <taxon>Pseudomonadati</taxon>
        <taxon>Pseudomonadota</taxon>
        <taxon>Alphaproteobacteria</taxon>
        <taxon>Acetobacterales</taxon>
        <taxon>Roseomonadaceae</taxon>
        <taxon>Humitalea</taxon>
    </lineage>
</organism>
<dbReference type="Pfam" id="PF10503">
    <property type="entry name" value="Esterase_PHB"/>
    <property type="match status" value="1"/>
</dbReference>
<evidence type="ECO:0000256" key="3">
    <source>
        <dbReference type="SAM" id="MobiDB-lite"/>
    </source>
</evidence>
<evidence type="ECO:0000256" key="2">
    <source>
        <dbReference type="ARBA" id="ARBA00022801"/>
    </source>
</evidence>
<keyword evidence="2" id="KW-0378">Hydrolase</keyword>
<dbReference type="AlphaFoldDB" id="A0A2W7IAL1"/>
<feature type="compositionally biased region" description="Pro residues" evidence="3">
    <location>
        <begin position="346"/>
        <end position="361"/>
    </location>
</feature>
<dbReference type="EMBL" id="QKYU01000016">
    <property type="protein sequence ID" value="PZW43148.1"/>
    <property type="molecule type" value="Genomic_DNA"/>
</dbReference>
<dbReference type="InterPro" id="IPR029058">
    <property type="entry name" value="AB_hydrolase_fold"/>
</dbReference>
<dbReference type="GO" id="GO:0016787">
    <property type="term" value="F:hydrolase activity"/>
    <property type="evidence" value="ECO:0007669"/>
    <property type="project" value="UniProtKB-KW"/>
</dbReference>
<evidence type="ECO:0000256" key="1">
    <source>
        <dbReference type="ARBA" id="ARBA00022729"/>
    </source>
</evidence>
<accession>A0A2W7IAL1</accession>
<dbReference type="Proteomes" id="UP000249688">
    <property type="component" value="Unassembled WGS sequence"/>
</dbReference>
<dbReference type="SUPFAM" id="SSF53474">
    <property type="entry name" value="alpha/beta-Hydrolases"/>
    <property type="match status" value="2"/>
</dbReference>
<evidence type="ECO:0000313" key="4">
    <source>
        <dbReference type="EMBL" id="PZW43148.1"/>
    </source>
</evidence>
<dbReference type="PANTHER" id="PTHR43037">
    <property type="entry name" value="UNNAMED PRODUCT-RELATED"/>
    <property type="match status" value="1"/>
</dbReference>
<gene>
    <name evidence="4" type="ORF">C8P66_11669</name>
</gene>
<evidence type="ECO:0000313" key="5">
    <source>
        <dbReference type="Proteomes" id="UP000249688"/>
    </source>
</evidence>
<comment type="caution">
    <text evidence="4">The sequence shown here is derived from an EMBL/GenBank/DDBJ whole genome shotgun (WGS) entry which is preliminary data.</text>
</comment>
<dbReference type="RefSeq" id="WP_111399020.1">
    <property type="nucleotide sequence ID" value="NZ_QKYU01000016.1"/>
</dbReference>
<dbReference type="OrthoDB" id="9767239at2"/>
<dbReference type="InterPro" id="IPR050955">
    <property type="entry name" value="Plant_Biomass_Hydrol_Est"/>
</dbReference>
<sequence>MPYSPNARSKLPLKLSELIAASRRGARRLAAEAEASLVPALQDFGDNPGQLRALTHVPAKRQAKAPLVVVLHGCGQTAQGYDAGTGWTQMADRHGFVVLLPEQQRSNNPNTCFSWFDPNHASRDQGEVASIRQMIAHLVAAEGVDPDRVFVTGLSAGGAMAASLLATYPEVFAGGAVIAGLPHGAATSVQEAFAAMSGVRDRTDQQWGDLVRGASNHSGPWPVVSIWHGGADRTVAPANAEALARQWLDVHGLGDAAGRVRTIAGAAHTAWHGPDGVLRVEMFEIPGMAHGTPIAPHAEEHPGGTPAPFILDAGINSTWHIADRWGLTGVEFAQTAARAPAARAPGAPPPAPQASPAPANDPRPTESGITATINKALRAAGLM</sequence>
<dbReference type="Gene3D" id="3.40.50.1820">
    <property type="entry name" value="alpha/beta hydrolase"/>
    <property type="match status" value="1"/>
</dbReference>
<dbReference type="GO" id="GO:0005576">
    <property type="term" value="C:extracellular region"/>
    <property type="evidence" value="ECO:0007669"/>
    <property type="project" value="InterPro"/>
</dbReference>
<dbReference type="PANTHER" id="PTHR43037:SF1">
    <property type="entry name" value="BLL1128 PROTEIN"/>
    <property type="match status" value="1"/>
</dbReference>
<reference evidence="4 5" key="1">
    <citation type="submission" date="2018-06" db="EMBL/GenBank/DDBJ databases">
        <title>Genomic Encyclopedia of Archaeal and Bacterial Type Strains, Phase II (KMG-II): from individual species to whole genera.</title>
        <authorList>
            <person name="Goeker M."/>
        </authorList>
    </citation>
    <scope>NUCLEOTIDE SEQUENCE [LARGE SCALE GENOMIC DNA]</scope>
    <source>
        <strain evidence="4 5">DSM 24525</strain>
    </source>
</reference>
<keyword evidence="5" id="KW-1185">Reference proteome</keyword>